<protein>
    <submittedName>
        <fullName evidence="1">Uncharacterized protein</fullName>
    </submittedName>
</protein>
<gene>
    <name evidence="1" type="ORF">PYW07_016223</name>
</gene>
<keyword evidence="2" id="KW-1185">Reference proteome</keyword>
<dbReference type="Proteomes" id="UP001231518">
    <property type="component" value="Chromosome 7"/>
</dbReference>
<evidence type="ECO:0000313" key="1">
    <source>
        <dbReference type="EMBL" id="KAJ8725265.1"/>
    </source>
</evidence>
<organism evidence="1 2">
    <name type="scientific">Mythimna separata</name>
    <name type="common">Oriental armyworm</name>
    <name type="synonym">Pseudaletia separata</name>
    <dbReference type="NCBI Taxonomy" id="271217"/>
    <lineage>
        <taxon>Eukaryota</taxon>
        <taxon>Metazoa</taxon>
        <taxon>Ecdysozoa</taxon>
        <taxon>Arthropoda</taxon>
        <taxon>Hexapoda</taxon>
        <taxon>Insecta</taxon>
        <taxon>Pterygota</taxon>
        <taxon>Neoptera</taxon>
        <taxon>Endopterygota</taxon>
        <taxon>Lepidoptera</taxon>
        <taxon>Glossata</taxon>
        <taxon>Ditrysia</taxon>
        <taxon>Noctuoidea</taxon>
        <taxon>Noctuidae</taxon>
        <taxon>Noctuinae</taxon>
        <taxon>Hadenini</taxon>
        <taxon>Mythimna</taxon>
    </lineage>
</organism>
<comment type="caution">
    <text evidence="1">The sequence shown here is derived from an EMBL/GenBank/DDBJ whole genome shotgun (WGS) entry which is preliminary data.</text>
</comment>
<reference evidence="1" key="1">
    <citation type="submission" date="2023-03" db="EMBL/GenBank/DDBJ databases">
        <title>Chromosome-level genomes of two armyworms, Mythimna separata and Mythimna loreyi, provide insights into the biosynthesis and reception of sex pheromones.</title>
        <authorList>
            <person name="Zhao H."/>
        </authorList>
    </citation>
    <scope>NUCLEOTIDE SEQUENCE</scope>
    <source>
        <strain evidence="1">BeijingLab</strain>
        <tissue evidence="1">Pupa</tissue>
    </source>
</reference>
<sequence>MHVVFYEYLHNEFRRSFPEAHYHLCDLIHKDPYIGAMLRAAGMRTCPIQPGIIDLRNMSFHQVNFPSVWPFEKERAAVTYINKQYFEDNAVFNVRRYKRGGDYYVNAFLQIKVVLNNTIMMHVVFYEYLHNEFRRSFPEAHFHICDLIHKDPYMGAVLRAAGMRTCPLQPGVYDLRNMSFHQVNFPSVWPFEKGMCEFTIKDSNDLMMAQANLVLTFIPENRLRKL</sequence>
<name>A0AAD7YS78_MYTSE</name>
<accession>A0AAD7YS78</accession>
<dbReference type="AlphaFoldDB" id="A0AAD7YS78"/>
<proteinExistence type="predicted"/>
<evidence type="ECO:0000313" key="2">
    <source>
        <dbReference type="Proteomes" id="UP001231518"/>
    </source>
</evidence>
<dbReference type="EMBL" id="JARGEI010000010">
    <property type="protein sequence ID" value="KAJ8725265.1"/>
    <property type="molecule type" value="Genomic_DNA"/>
</dbReference>